<comment type="pathway">
    <text evidence="1">Cofactor biosynthesis; riboflavin biosynthesis.</text>
</comment>
<dbReference type="InterPro" id="IPR024072">
    <property type="entry name" value="DHFR-like_dom_sf"/>
</dbReference>
<dbReference type="OrthoDB" id="15112at2157"/>
<evidence type="ECO:0000256" key="1">
    <source>
        <dbReference type="ARBA" id="ARBA00005104"/>
    </source>
</evidence>
<dbReference type="GO" id="GO:0008703">
    <property type="term" value="F:5-amino-6-(5-phosphoribosylamino)uracil reductase activity"/>
    <property type="evidence" value="ECO:0007669"/>
    <property type="project" value="InterPro"/>
</dbReference>
<dbReference type="SUPFAM" id="SSF53597">
    <property type="entry name" value="Dihydrofolate reductase-like"/>
    <property type="match status" value="1"/>
</dbReference>
<keyword evidence="3" id="KW-0560">Oxidoreductase</keyword>
<dbReference type="eggNOG" id="arCOG01484">
    <property type="taxonomic scope" value="Archaea"/>
</dbReference>
<dbReference type="KEGG" id="iho:Igni_0956"/>
<evidence type="ECO:0000313" key="6">
    <source>
        <dbReference type="Proteomes" id="UP000000262"/>
    </source>
</evidence>
<keyword evidence="6" id="KW-1185">Reference proteome</keyword>
<dbReference type="Pfam" id="PF01872">
    <property type="entry name" value="RibD_C"/>
    <property type="match status" value="1"/>
</dbReference>
<keyword evidence="2" id="KW-0521">NADP</keyword>
<organism evidence="5 6">
    <name type="scientific">Ignicoccus hospitalis (strain KIN4/I / DSM 18386 / JCM 14125)</name>
    <dbReference type="NCBI Taxonomy" id="453591"/>
    <lineage>
        <taxon>Archaea</taxon>
        <taxon>Thermoproteota</taxon>
        <taxon>Thermoprotei</taxon>
        <taxon>Desulfurococcales</taxon>
        <taxon>Desulfurococcaceae</taxon>
        <taxon>Ignicoccus</taxon>
    </lineage>
</organism>
<reference evidence="5 6" key="1">
    <citation type="journal article" date="2008" name="Genome Biol.">
        <title>A genomic analysis of the archaeal system Ignicoccus hospitalis-Nanoarchaeum equitans.</title>
        <authorList>
            <person name="Podar M."/>
            <person name="Anderson I."/>
            <person name="Makarova K.S."/>
            <person name="Elkins J.G."/>
            <person name="Ivanova N."/>
            <person name="Wall M.A."/>
            <person name="Lykidis A."/>
            <person name="Mavromatis K."/>
            <person name="Sun H."/>
            <person name="Hudson M.E."/>
            <person name="Chen W."/>
            <person name="Deciu C."/>
            <person name="Hutchison D."/>
            <person name="Eads J.R."/>
            <person name="Anderson A."/>
            <person name="Fernandes F."/>
            <person name="Szeto E."/>
            <person name="Lapidus A."/>
            <person name="Kyrpides N.C."/>
            <person name="Saier M.H.Jr."/>
            <person name="Richardson P.M."/>
            <person name="Rachel R."/>
            <person name="Huber H."/>
            <person name="Eisen J.A."/>
            <person name="Koonin E.V."/>
            <person name="Keller M."/>
            <person name="Stetter K.O."/>
        </authorList>
    </citation>
    <scope>NUCLEOTIDE SEQUENCE [LARGE SCALE GENOMIC DNA]</scope>
    <source>
        <strain evidence="6">KIN4/I / DSM 18386 / JCM 14125</strain>
    </source>
</reference>
<protein>
    <submittedName>
        <fullName evidence="5">2, 5-diamino-6-(5-phosphoribosylamino)pyrimidin-4(3H)-one reductase</fullName>
    </submittedName>
</protein>
<dbReference type="RefSeq" id="WP_012123100.1">
    <property type="nucleotide sequence ID" value="NC_009776.1"/>
</dbReference>
<dbReference type="Proteomes" id="UP000000262">
    <property type="component" value="Chromosome"/>
</dbReference>
<evidence type="ECO:0000256" key="3">
    <source>
        <dbReference type="ARBA" id="ARBA00023002"/>
    </source>
</evidence>
<dbReference type="EMBL" id="CP000816">
    <property type="protein sequence ID" value="ABU82136.1"/>
    <property type="molecule type" value="Genomic_DNA"/>
</dbReference>
<name>A8AB34_IGNH4</name>
<dbReference type="STRING" id="453591.Igni_0956"/>
<dbReference type="InterPro" id="IPR002734">
    <property type="entry name" value="RibDG_C"/>
</dbReference>
<sequence>MIEVVIFSTASLDGRIATKSGDSKLSCENDLRLLHKWRCWSDLVLVGANTAKTDDPGLFVKRVPCKRQPLRGVVDGRLSVPHDLRLFREWPWTSLVVTTVEGIRNNEWKYKYFKSLGVEVLVAGKGPEVDWGRALEELGSKGVRKVLVEGGGRLNWSLLKYVNTLEITYVGKVLGAGTNLFEGEGFERVDESPDFEPSAAKFCECGRCIHVTWTRKLHTSI</sequence>
<evidence type="ECO:0000259" key="4">
    <source>
        <dbReference type="Pfam" id="PF01872"/>
    </source>
</evidence>
<dbReference type="GO" id="GO:0009231">
    <property type="term" value="P:riboflavin biosynthetic process"/>
    <property type="evidence" value="ECO:0007669"/>
    <property type="project" value="InterPro"/>
</dbReference>
<dbReference type="Gene3D" id="3.40.430.10">
    <property type="entry name" value="Dihydrofolate Reductase, subunit A"/>
    <property type="match status" value="1"/>
</dbReference>
<proteinExistence type="predicted"/>
<feature type="domain" description="Bacterial bifunctional deaminase-reductase C-terminal" evidence="4">
    <location>
        <begin position="4"/>
        <end position="188"/>
    </location>
</feature>
<gene>
    <name evidence="5" type="ordered locus">Igni_0956</name>
</gene>
<dbReference type="AlphaFoldDB" id="A8AB34"/>
<dbReference type="PhylomeDB" id="A8AB34"/>
<dbReference type="HOGENOM" id="CLU_036590_4_1_2"/>
<evidence type="ECO:0000313" key="5">
    <source>
        <dbReference type="EMBL" id="ABU82136.1"/>
    </source>
</evidence>
<dbReference type="PANTHER" id="PTHR38011:SF7">
    <property type="entry name" value="2,5-DIAMINO-6-RIBOSYLAMINO-4(3H)-PYRIMIDINONE 5'-PHOSPHATE REDUCTASE"/>
    <property type="match status" value="1"/>
</dbReference>
<dbReference type="GeneID" id="5562286"/>
<evidence type="ECO:0000256" key="2">
    <source>
        <dbReference type="ARBA" id="ARBA00022857"/>
    </source>
</evidence>
<dbReference type="InterPro" id="IPR050765">
    <property type="entry name" value="Riboflavin_Biosynth_HTPR"/>
</dbReference>
<dbReference type="PANTHER" id="PTHR38011">
    <property type="entry name" value="DIHYDROFOLATE REDUCTASE FAMILY PROTEIN (AFU_ORTHOLOGUE AFUA_8G06820)"/>
    <property type="match status" value="1"/>
</dbReference>
<accession>A8AB34</accession>